<comment type="caution">
    <text evidence="5">The sequence shown here is derived from an EMBL/GenBank/DDBJ whole genome shotgun (WGS) entry which is preliminary data.</text>
</comment>
<dbReference type="Proteomes" id="UP001500729">
    <property type="component" value="Unassembled WGS sequence"/>
</dbReference>
<dbReference type="CDD" id="cd00118">
    <property type="entry name" value="LysM"/>
    <property type="match status" value="1"/>
</dbReference>
<dbReference type="PANTHER" id="PTHR34135">
    <property type="entry name" value="LYSOZYME"/>
    <property type="match status" value="1"/>
</dbReference>
<evidence type="ECO:0000256" key="2">
    <source>
        <dbReference type="ARBA" id="ARBA00022801"/>
    </source>
</evidence>
<dbReference type="RefSeq" id="WP_009950626.1">
    <property type="nucleotide sequence ID" value="NZ_BAAAGS010000072.1"/>
</dbReference>
<gene>
    <name evidence="5" type="ORF">GCM10009533_63260</name>
</gene>
<evidence type="ECO:0000313" key="6">
    <source>
        <dbReference type="Proteomes" id="UP001500729"/>
    </source>
</evidence>
<dbReference type="InterPro" id="IPR002053">
    <property type="entry name" value="Glyco_hydro_25"/>
</dbReference>
<dbReference type="SUPFAM" id="SSF51445">
    <property type="entry name" value="(Trans)glycosidases"/>
    <property type="match status" value="1"/>
</dbReference>
<dbReference type="Pfam" id="PF01183">
    <property type="entry name" value="Glyco_hydro_25"/>
    <property type="match status" value="1"/>
</dbReference>
<name>A0ABP3NZ67_SACER</name>
<reference evidence="6" key="1">
    <citation type="journal article" date="2019" name="Int. J. Syst. Evol. Microbiol.">
        <title>The Global Catalogue of Microorganisms (GCM) 10K type strain sequencing project: providing services to taxonomists for standard genome sequencing and annotation.</title>
        <authorList>
            <consortium name="The Broad Institute Genomics Platform"/>
            <consortium name="The Broad Institute Genome Sequencing Center for Infectious Disease"/>
            <person name="Wu L."/>
            <person name="Ma J."/>
        </authorList>
    </citation>
    <scope>NUCLEOTIDE SEQUENCE [LARGE SCALE GENOMIC DNA]</scope>
    <source>
        <strain evidence="6">JCM 10303</strain>
    </source>
</reference>
<dbReference type="Gene3D" id="3.20.20.80">
    <property type="entry name" value="Glycosidases"/>
    <property type="match status" value="1"/>
</dbReference>
<evidence type="ECO:0000256" key="3">
    <source>
        <dbReference type="ARBA" id="ARBA00023295"/>
    </source>
</evidence>
<dbReference type="EMBL" id="BAAAGS010000072">
    <property type="protein sequence ID" value="GAA0556947.1"/>
    <property type="molecule type" value="Genomic_DNA"/>
</dbReference>
<evidence type="ECO:0000313" key="5">
    <source>
        <dbReference type="EMBL" id="GAA0556947.1"/>
    </source>
</evidence>
<protein>
    <recommendedName>
        <fullName evidence="4">LysM domain-containing protein</fullName>
    </recommendedName>
</protein>
<dbReference type="InterPro" id="IPR018392">
    <property type="entry name" value="LysM"/>
</dbReference>
<dbReference type="PROSITE" id="PS51782">
    <property type="entry name" value="LYSM"/>
    <property type="match status" value="1"/>
</dbReference>
<feature type="domain" description="LysM" evidence="4">
    <location>
        <begin position="218"/>
        <end position="262"/>
    </location>
</feature>
<dbReference type="Pfam" id="PF01476">
    <property type="entry name" value="LysM"/>
    <property type="match status" value="1"/>
</dbReference>
<dbReference type="CDD" id="cd00599">
    <property type="entry name" value="GH25_muramidase"/>
    <property type="match status" value="1"/>
</dbReference>
<keyword evidence="2" id="KW-0378">Hydrolase</keyword>
<keyword evidence="6" id="KW-1185">Reference proteome</keyword>
<sequence length="264" mass="27741">MAVRIPGIDVAKYQGEPDWGAVRGAGYAFTYIKATEGIGYVSPTLDAQLAGARGAGMVTGLYHFARPDTNSPQQDAADFAAQLGRLNSSAAGNLPPCLDIETDGPDLAAWVKGFIDAIRGHTGRHEVVVYASTSWFAGKLGTDSWVDPGVFLWVAHYGRPPGEPGYLTDRVVMHQHASDGQVPGIAGNTDLNVSMVDLPVLTGAGAPPPPPPGPPPAETYVVQPGDTLSGIGARLGVDWREIARVNGIADPNLIYVGQVLRIPR</sequence>
<keyword evidence="3" id="KW-0326">Glycosidase</keyword>
<proteinExistence type="inferred from homology"/>
<dbReference type="PROSITE" id="PS51904">
    <property type="entry name" value="GLYCOSYL_HYDROL_F25_2"/>
    <property type="match status" value="1"/>
</dbReference>
<dbReference type="SMART" id="SM00257">
    <property type="entry name" value="LysM"/>
    <property type="match status" value="1"/>
</dbReference>
<dbReference type="Gene3D" id="3.10.350.10">
    <property type="entry name" value="LysM domain"/>
    <property type="match status" value="1"/>
</dbReference>
<evidence type="ECO:0000256" key="1">
    <source>
        <dbReference type="ARBA" id="ARBA00010646"/>
    </source>
</evidence>
<dbReference type="InterPro" id="IPR036779">
    <property type="entry name" value="LysM_dom_sf"/>
</dbReference>
<accession>A0ABP3NZ67</accession>
<dbReference type="SMART" id="SM00641">
    <property type="entry name" value="Glyco_25"/>
    <property type="match status" value="1"/>
</dbReference>
<dbReference type="SUPFAM" id="SSF54106">
    <property type="entry name" value="LysM domain"/>
    <property type="match status" value="1"/>
</dbReference>
<comment type="similarity">
    <text evidence="1">Belongs to the glycosyl hydrolase 25 family.</text>
</comment>
<dbReference type="InterPro" id="IPR018077">
    <property type="entry name" value="Glyco_hydro_fam25_subgr"/>
</dbReference>
<organism evidence="5 6">
    <name type="scientific">Saccharopolyspora erythraea</name>
    <name type="common">Streptomyces erythraeus</name>
    <dbReference type="NCBI Taxonomy" id="1836"/>
    <lineage>
        <taxon>Bacteria</taxon>
        <taxon>Bacillati</taxon>
        <taxon>Actinomycetota</taxon>
        <taxon>Actinomycetes</taxon>
        <taxon>Pseudonocardiales</taxon>
        <taxon>Pseudonocardiaceae</taxon>
        <taxon>Saccharopolyspora</taxon>
    </lineage>
</organism>
<evidence type="ECO:0000259" key="4">
    <source>
        <dbReference type="PROSITE" id="PS51782"/>
    </source>
</evidence>
<dbReference type="PANTHER" id="PTHR34135:SF2">
    <property type="entry name" value="LYSOZYME"/>
    <property type="match status" value="1"/>
</dbReference>
<dbReference type="InterPro" id="IPR017853">
    <property type="entry name" value="GH"/>
</dbReference>